<evidence type="ECO:0000313" key="2">
    <source>
        <dbReference type="Ensembl" id="ENSFCTP00005039768.1"/>
    </source>
</evidence>
<dbReference type="Pfam" id="PF01352">
    <property type="entry name" value="KRAB"/>
    <property type="match status" value="1"/>
</dbReference>
<dbReference type="InterPro" id="IPR001909">
    <property type="entry name" value="KRAB"/>
</dbReference>
<dbReference type="Gene3D" id="6.10.140.140">
    <property type="match status" value="1"/>
</dbReference>
<feature type="domain" description="KRAB" evidence="1">
    <location>
        <begin position="11"/>
        <end position="97"/>
    </location>
</feature>
<dbReference type="PANTHER" id="PTHR23232">
    <property type="entry name" value="KRAB DOMAIN C2H2 ZINC FINGER"/>
    <property type="match status" value="1"/>
</dbReference>
<proteinExistence type="predicted"/>
<dbReference type="PANTHER" id="PTHR23232:SF158">
    <property type="entry name" value="KRAB DOMAIN-CONTAINING PROTEIN 5"/>
    <property type="match status" value="1"/>
</dbReference>
<dbReference type="SMART" id="SM00349">
    <property type="entry name" value="KRAB"/>
    <property type="match status" value="1"/>
</dbReference>
<dbReference type="PROSITE" id="PS50805">
    <property type="entry name" value="KRAB"/>
    <property type="match status" value="1"/>
</dbReference>
<dbReference type="Ensembl" id="ENSFCTT00005054047.1">
    <property type="protein sequence ID" value="ENSFCTP00005039768.1"/>
    <property type="gene ID" value="ENSFCTG00005018785.1"/>
</dbReference>
<dbReference type="SUPFAM" id="SSF109640">
    <property type="entry name" value="KRAB domain (Kruppel-associated box)"/>
    <property type="match status" value="1"/>
</dbReference>
<dbReference type="InterPro" id="IPR036051">
    <property type="entry name" value="KRAB_dom_sf"/>
</dbReference>
<protein>
    <recommendedName>
        <fullName evidence="1">KRAB domain-containing protein</fullName>
    </recommendedName>
</protein>
<keyword evidence="3" id="KW-1185">Reference proteome</keyword>
<accession>A0ABI7YY27</accession>
<evidence type="ECO:0000313" key="3">
    <source>
        <dbReference type="Proteomes" id="UP000823872"/>
    </source>
</evidence>
<dbReference type="GeneTree" id="ENSGT00980000201744"/>
<reference evidence="2 3" key="1">
    <citation type="submission" date="2021-02" db="EMBL/GenBank/DDBJ databases">
        <title>Safari Cat Assemblies.</title>
        <authorList>
            <person name="Bredemeyer K.R."/>
            <person name="Murphy W.J."/>
        </authorList>
    </citation>
    <scope>NUCLEOTIDE SEQUENCE [LARGE SCALE GENOMIC DNA]</scope>
</reference>
<name>A0ABI7YY27_FELCA</name>
<gene>
    <name evidence="2" type="primary">BANF2</name>
</gene>
<reference evidence="2" key="2">
    <citation type="submission" date="2025-08" db="UniProtKB">
        <authorList>
            <consortium name="Ensembl"/>
        </authorList>
    </citation>
    <scope>IDENTIFICATION</scope>
    <source>
        <strain evidence="2">breed Abyssinian</strain>
    </source>
</reference>
<dbReference type="Proteomes" id="UP000823872">
    <property type="component" value="Chromosome A3"/>
</dbReference>
<reference evidence="2" key="3">
    <citation type="submission" date="2025-09" db="UniProtKB">
        <authorList>
            <consortium name="Ensembl"/>
        </authorList>
    </citation>
    <scope>IDENTIFICATION</scope>
    <source>
        <strain evidence="2">breed Abyssinian</strain>
    </source>
</reference>
<dbReference type="CDD" id="cd07765">
    <property type="entry name" value="KRAB_A-box"/>
    <property type="match status" value="1"/>
</dbReference>
<evidence type="ECO:0000259" key="1">
    <source>
        <dbReference type="PROSITE" id="PS50805"/>
    </source>
</evidence>
<organism evidence="2 3">
    <name type="scientific">Felis catus</name>
    <name type="common">Cat</name>
    <name type="synonym">Felis silvestris catus</name>
    <dbReference type="NCBI Taxonomy" id="9685"/>
    <lineage>
        <taxon>Eukaryota</taxon>
        <taxon>Metazoa</taxon>
        <taxon>Chordata</taxon>
        <taxon>Craniata</taxon>
        <taxon>Vertebrata</taxon>
        <taxon>Euteleostomi</taxon>
        <taxon>Mammalia</taxon>
        <taxon>Eutheria</taxon>
        <taxon>Laurasiatheria</taxon>
        <taxon>Carnivora</taxon>
        <taxon>Feliformia</taxon>
        <taxon>Felidae</taxon>
        <taxon>Felinae</taxon>
        <taxon>Felis</taxon>
    </lineage>
</organism>
<dbReference type="InterPro" id="IPR050169">
    <property type="entry name" value="Krueppel_C2H2_ZnF"/>
</dbReference>
<sequence length="97" mass="10992">MSQNQESDVPLTFQDVAVVFADSEWKGLSSEQRNLHKEVMLENYRNLLCWARLCSFLYLYCRDLGRLGGSVSWASDFGSGHNLPVPEFQPCIGLCLC</sequence>